<evidence type="ECO:0000313" key="2">
    <source>
        <dbReference type="Proteomes" id="UP000187203"/>
    </source>
</evidence>
<keyword evidence="2" id="KW-1185">Reference proteome</keyword>
<accession>A0A1R3HBJ4</accession>
<keyword evidence="1" id="KW-0808">Transferase</keyword>
<dbReference type="GO" id="GO:0003964">
    <property type="term" value="F:RNA-directed DNA polymerase activity"/>
    <property type="evidence" value="ECO:0007669"/>
    <property type="project" value="UniProtKB-KW"/>
</dbReference>
<keyword evidence="1" id="KW-0548">Nucleotidyltransferase</keyword>
<protein>
    <submittedName>
        <fullName evidence="1">Reverse transcriptase</fullName>
    </submittedName>
</protein>
<proteinExistence type="predicted"/>
<dbReference type="OrthoDB" id="1434716at2759"/>
<dbReference type="Proteomes" id="UP000187203">
    <property type="component" value="Unassembled WGS sequence"/>
</dbReference>
<sequence length="228" mass="25151">MLHNSSSDEWVSDQDDLKQLVVAYYKDLFYVEEGEVRPLDPLPQPVISFDEKLSLQKGISPTDVRCALFQMKPWKAPGLMVSKLVCTRYIGMLLSVSCKEWKPITIGRGGPSISHLFFVDDLFLFGRASARQAETIRGVLDCFCLASGAKVSLEKSRMYITPKASGGNARLVSSILGIGTTNDLGKYLGIPLVHKKVGGALYRELINKVNTRLSGWKSKVLNIAGVQL</sequence>
<gene>
    <name evidence="1" type="ORF">COLO4_30020</name>
</gene>
<dbReference type="EMBL" id="AWUE01020573">
    <property type="protein sequence ID" value="OMO67719.1"/>
    <property type="molecule type" value="Genomic_DNA"/>
</dbReference>
<comment type="caution">
    <text evidence="1">The sequence shown here is derived from an EMBL/GenBank/DDBJ whole genome shotgun (WGS) entry which is preliminary data.</text>
</comment>
<dbReference type="STRING" id="93759.A0A1R3HBJ4"/>
<evidence type="ECO:0000313" key="1">
    <source>
        <dbReference type="EMBL" id="OMO67719.1"/>
    </source>
</evidence>
<dbReference type="AlphaFoldDB" id="A0A1R3HBJ4"/>
<organism evidence="1 2">
    <name type="scientific">Corchorus olitorius</name>
    <dbReference type="NCBI Taxonomy" id="93759"/>
    <lineage>
        <taxon>Eukaryota</taxon>
        <taxon>Viridiplantae</taxon>
        <taxon>Streptophyta</taxon>
        <taxon>Embryophyta</taxon>
        <taxon>Tracheophyta</taxon>
        <taxon>Spermatophyta</taxon>
        <taxon>Magnoliopsida</taxon>
        <taxon>eudicotyledons</taxon>
        <taxon>Gunneridae</taxon>
        <taxon>Pentapetalae</taxon>
        <taxon>rosids</taxon>
        <taxon>malvids</taxon>
        <taxon>Malvales</taxon>
        <taxon>Malvaceae</taxon>
        <taxon>Grewioideae</taxon>
        <taxon>Apeibeae</taxon>
        <taxon>Corchorus</taxon>
    </lineage>
</organism>
<dbReference type="PANTHER" id="PTHR33116">
    <property type="entry name" value="REVERSE TRANSCRIPTASE ZINC-BINDING DOMAIN-CONTAINING PROTEIN-RELATED-RELATED"/>
    <property type="match status" value="1"/>
</dbReference>
<reference evidence="2" key="1">
    <citation type="submission" date="2013-09" db="EMBL/GenBank/DDBJ databases">
        <title>Corchorus olitorius genome sequencing.</title>
        <authorList>
            <person name="Alam M."/>
            <person name="Haque M.S."/>
            <person name="Islam M.S."/>
            <person name="Emdad E.M."/>
            <person name="Islam M.M."/>
            <person name="Ahmed B."/>
            <person name="Halim A."/>
            <person name="Hossen Q.M.M."/>
            <person name="Hossain M.Z."/>
            <person name="Ahmed R."/>
            <person name="Khan M.M."/>
            <person name="Islam R."/>
            <person name="Rashid M.M."/>
            <person name="Khan S.A."/>
            <person name="Rahman M.S."/>
            <person name="Alam M."/>
            <person name="Yahiya A.S."/>
            <person name="Khan M.S."/>
            <person name="Azam M.S."/>
            <person name="Haque T."/>
            <person name="Lashkar M.Z.H."/>
            <person name="Akhand A.I."/>
            <person name="Morshed G."/>
            <person name="Roy S."/>
            <person name="Uddin K.S."/>
            <person name="Rabeya T."/>
            <person name="Hossain A.S."/>
            <person name="Chowdhury A."/>
            <person name="Snigdha A.R."/>
            <person name="Mortoza M.S."/>
            <person name="Matin S.A."/>
            <person name="Hoque S.M.E."/>
            <person name="Islam M.K."/>
            <person name="Roy D.K."/>
            <person name="Haider R."/>
            <person name="Moosa M.M."/>
            <person name="Elias S.M."/>
            <person name="Hasan A.M."/>
            <person name="Jahan S."/>
            <person name="Shafiuddin M."/>
            <person name="Mahmood N."/>
            <person name="Shommy N.S."/>
        </authorList>
    </citation>
    <scope>NUCLEOTIDE SEQUENCE [LARGE SCALE GENOMIC DNA]</scope>
    <source>
        <strain evidence="2">cv. O-4</strain>
    </source>
</reference>
<keyword evidence="1" id="KW-0695">RNA-directed DNA polymerase</keyword>
<name>A0A1R3HBJ4_9ROSI</name>
<dbReference type="PANTHER" id="PTHR33116:SF70">
    <property type="entry name" value="NON-LTR RETROELEMENT REVERSE TRANSCRIPTASE-LIKE PROTEIN"/>
    <property type="match status" value="1"/>
</dbReference>